<dbReference type="Pfam" id="PF02023">
    <property type="entry name" value="SCAN"/>
    <property type="match status" value="1"/>
</dbReference>
<gene>
    <name evidence="2" type="ORF">JRQ81_007069</name>
</gene>
<dbReference type="PROSITE" id="PS50804">
    <property type="entry name" value="SCAN_BOX"/>
    <property type="match status" value="1"/>
</dbReference>
<dbReference type="Gene3D" id="1.10.4020.10">
    <property type="entry name" value="DNA breaking-rejoining enzymes"/>
    <property type="match status" value="1"/>
</dbReference>
<dbReference type="PANTHER" id="PTHR46888:SF1">
    <property type="entry name" value="RIBONUCLEASE H"/>
    <property type="match status" value="1"/>
</dbReference>
<proteinExistence type="predicted"/>
<reference evidence="2" key="1">
    <citation type="journal article" date="2023" name="DNA Res.">
        <title>Chromosome-level genome assembly of Phrynocephalus forsythii using third-generation DNA sequencing and Hi-C analysis.</title>
        <authorList>
            <person name="Qi Y."/>
            <person name="Zhao W."/>
            <person name="Zhao Y."/>
            <person name="Niu C."/>
            <person name="Cao S."/>
            <person name="Zhang Y."/>
        </authorList>
    </citation>
    <scope>NUCLEOTIDE SEQUENCE</scope>
    <source>
        <tissue evidence="2">Muscle</tissue>
    </source>
</reference>
<dbReference type="EMBL" id="JAPFRF010000002">
    <property type="protein sequence ID" value="KAJ7341804.1"/>
    <property type="molecule type" value="Genomic_DNA"/>
</dbReference>
<dbReference type="Proteomes" id="UP001142489">
    <property type="component" value="Unassembled WGS sequence"/>
</dbReference>
<feature type="domain" description="SCAN box" evidence="1">
    <location>
        <begin position="110"/>
        <end position="187"/>
    </location>
</feature>
<sequence length="208" mass="23336">MCKSRIDSELSEKAAMDLKVTKETMEGEWMRAFGSVVLKEDNIMDNPNKEVLWVAEDARDTGGKHEEVIDSWGERQVVDAIVAIEALDYDKVKAAILKMLDVSEEAYHWKFGELRVKAGGNPRAVAQFMKANLLRWLKPTERSAYQLVVLIVLEQLVATLSASQKNWVIRHQAASVEEAVSLLEAFNAAEMNTGSSGMLVVELINLKW</sequence>
<accession>A0A9Q0Y3N1</accession>
<evidence type="ECO:0000313" key="3">
    <source>
        <dbReference type="Proteomes" id="UP001142489"/>
    </source>
</evidence>
<name>A0A9Q0Y3N1_9SAUR</name>
<evidence type="ECO:0000259" key="1">
    <source>
        <dbReference type="PROSITE" id="PS50804"/>
    </source>
</evidence>
<protein>
    <recommendedName>
        <fullName evidence="1">SCAN box domain-containing protein</fullName>
    </recommendedName>
</protein>
<evidence type="ECO:0000313" key="2">
    <source>
        <dbReference type="EMBL" id="KAJ7341804.1"/>
    </source>
</evidence>
<dbReference type="OrthoDB" id="9907264at2759"/>
<dbReference type="PANTHER" id="PTHR46888">
    <property type="entry name" value="ZINC KNUCKLE DOMAINCONTAINING PROTEIN-RELATED"/>
    <property type="match status" value="1"/>
</dbReference>
<dbReference type="InterPro" id="IPR038269">
    <property type="entry name" value="SCAN_sf"/>
</dbReference>
<dbReference type="SUPFAM" id="SSF47353">
    <property type="entry name" value="Retrovirus capsid dimerization domain-like"/>
    <property type="match status" value="1"/>
</dbReference>
<comment type="caution">
    <text evidence="2">The sequence shown here is derived from an EMBL/GenBank/DDBJ whole genome shotgun (WGS) entry which is preliminary data.</text>
</comment>
<keyword evidence="3" id="KW-1185">Reference proteome</keyword>
<organism evidence="2 3">
    <name type="scientific">Phrynocephalus forsythii</name>
    <dbReference type="NCBI Taxonomy" id="171643"/>
    <lineage>
        <taxon>Eukaryota</taxon>
        <taxon>Metazoa</taxon>
        <taxon>Chordata</taxon>
        <taxon>Craniata</taxon>
        <taxon>Vertebrata</taxon>
        <taxon>Euteleostomi</taxon>
        <taxon>Lepidosauria</taxon>
        <taxon>Squamata</taxon>
        <taxon>Bifurcata</taxon>
        <taxon>Unidentata</taxon>
        <taxon>Episquamata</taxon>
        <taxon>Toxicofera</taxon>
        <taxon>Iguania</taxon>
        <taxon>Acrodonta</taxon>
        <taxon>Agamidae</taxon>
        <taxon>Agaminae</taxon>
        <taxon>Phrynocephalus</taxon>
    </lineage>
</organism>
<dbReference type="InterPro" id="IPR003309">
    <property type="entry name" value="SCAN_dom"/>
</dbReference>
<dbReference type="AlphaFoldDB" id="A0A9Q0Y3N1"/>